<feature type="domain" description="Glycoside hydrolase family 5" evidence="10">
    <location>
        <begin position="163"/>
        <end position="478"/>
    </location>
</feature>
<dbReference type="InterPro" id="IPR001547">
    <property type="entry name" value="Glyco_hydro_5"/>
</dbReference>
<name>A0A388JMM8_CHABU</name>
<evidence type="ECO:0000256" key="4">
    <source>
        <dbReference type="ARBA" id="ARBA00012706"/>
    </source>
</evidence>
<feature type="compositionally biased region" description="Polar residues" evidence="9">
    <location>
        <begin position="46"/>
        <end position="58"/>
    </location>
</feature>
<evidence type="ECO:0000313" key="11">
    <source>
        <dbReference type="EMBL" id="GBG59003.1"/>
    </source>
</evidence>
<evidence type="ECO:0000256" key="6">
    <source>
        <dbReference type="ARBA" id="ARBA00022729"/>
    </source>
</evidence>
<evidence type="ECO:0000256" key="9">
    <source>
        <dbReference type="SAM" id="MobiDB-lite"/>
    </source>
</evidence>
<keyword evidence="8" id="KW-0326">Glycosidase</keyword>
<comment type="similarity">
    <text evidence="3">Belongs to the glycosyl hydrolase 5 (cellulase A) family.</text>
</comment>
<comment type="subcellular location">
    <subcellularLocation>
        <location evidence="2">Secreted</location>
    </subcellularLocation>
</comment>
<evidence type="ECO:0000313" key="12">
    <source>
        <dbReference type="Proteomes" id="UP000265515"/>
    </source>
</evidence>
<comment type="catalytic activity">
    <reaction evidence="1">
        <text>Random hydrolysis of (1-&gt;4)-beta-D-mannosidic linkages in mannans, galactomannans and glucomannans.</text>
        <dbReference type="EC" id="3.2.1.78"/>
    </reaction>
</comment>
<evidence type="ECO:0000256" key="5">
    <source>
        <dbReference type="ARBA" id="ARBA00022525"/>
    </source>
</evidence>
<dbReference type="GO" id="GO:0016985">
    <property type="term" value="F:mannan endo-1,4-beta-mannosidase activity"/>
    <property type="evidence" value="ECO:0007669"/>
    <property type="project" value="UniProtKB-EC"/>
</dbReference>
<evidence type="ECO:0000259" key="10">
    <source>
        <dbReference type="Pfam" id="PF26410"/>
    </source>
</evidence>
<organism evidence="11 12">
    <name type="scientific">Chara braunii</name>
    <name type="common">Braun's stonewort</name>
    <dbReference type="NCBI Taxonomy" id="69332"/>
    <lineage>
        <taxon>Eukaryota</taxon>
        <taxon>Viridiplantae</taxon>
        <taxon>Streptophyta</taxon>
        <taxon>Charophyceae</taxon>
        <taxon>Charales</taxon>
        <taxon>Characeae</taxon>
        <taxon>Chara</taxon>
    </lineage>
</organism>
<dbReference type="Gene3D" id="3.20.20.80">
    <property type="entry name" value="Glycosidases"/>
    <property type="match status" value="1"/>
</dbReference>
<dbReference type="AlphaFoldDB" id="A0A388JMM8"/>
<feature type="region of interest" description="Disordered" evidence="9">
    <location>
        <begin position="1"/>
        <end position="27"/>
    </location>
</feature>
<keyword evidence="5" id="KW-0964">Secreted</keyword>
<feature type="region of interest" description="Disordered" evidence="9">
    <location>
        <begin position="46"/>
        <end position="136"/>
    </location>
</feature>
<evidence type="ECO:0000256" key="1">
    <source>
        <dbReference type="ARBA" id="ARBA00001678"/>
    </source>
</evidence>
<accession>A0A388JMM8</accession>
<dbReference type="InterPro" id="IPR017853">
    <property type="entry name" value="GH"/>
</dbReference>
<dbReference type="STRING" id="69332.A0A388JMM8"/>
<evidence type="ECO:0000256" key="7">
    <source>
        <dbReference type="ARBA" id="ARBA00022801"/>
    </source>
</evidence>
<dbReference type="GO" id="GO:0005576">
    <property type="term" value="C:extracellular region"/>
    <property type="evidence" value="ECO:0007669"/>
    <property type="project" value="UniProtKB-SubCell"/>
</dbReference>
<gene>
    <name evidence="11" type="ORF">CBR_g24351</name>
</gene>
<dbReference type="SUPFAM" id="SSF51445">
    <property type="entry name" value="(Trans)glycosidases"/>
    <property type="match status" value="1"/>
</dbReference>
<sequence length="654" mass="72679">MASSATRPSGHCAPPQKASPVDRRRHLRTRRLLQVAAVVEFGRQAATLSGDSQRQQLLRQAAGAAGGSRASASGPEAPSSTPPSSKAPSSTPPSSKAPSSTPPSSAAPSSTPLSSASPSSVAPSSASPLSTPAEETYDPKAHWGIAKPKGLLFDAGDGSTFIMNGWNTRDIMYNALTPAGRARVTKLFTQARSMGLTVVRAMACNDGSRHIIQKNPETFDETVLQALDWVMEESRKFGIRLVLAFAGNWESKSVYASWYKYRSGNNQTVPDDFFRVKDMKDWYKALVTKVISRRNTISGMLYKEDPAVFSWQLMNEPRATSDFSGKTVQDWLREMAAFVKGLDSKHMVSAGVEGFYGPSDPSRFPVNPDRWAEEQGNDFIAEGKIPNIDYLTVHIYPQLWMPGRPYSTWLSFTSKWIKGHAEDCVNQLKMPMVFEEFGWKGDDVNATDARNGFFKVVFDETLEAAKGKATAGTMFWAMEDPSAFFSPWAVWYERDIDSTIGNLGRTVENMASLPGREGGSRAVYVCTAGLCKRRLPHLRFLQRDLRFVPRDLRFVQRDLLFVRWDLRFVHLLFVQRGLRFVRCDLRFVRPDLRFVRPDLRFVQRISSLCSGISALWSGISALFASISALFGGIYALWGEIYALCGGISFPWLVS</sequence>
<comment type="caution">
    <text evidence="11">The sequence shown here is derived from an EMBL/GenBank/DDBJ whole genome shotgun (WGS) entry which is preliminary data.</text>
</comment>
<dbReference type="PANTHER" id="PTHR31451:SF39">
    <property type="entry name" value="MANNAN ENDO-1,4-BETA-MANNOSIDASE 1"/>
    <property type="match status" value="1"/>
</dbReference>
<keyword evidence="6" id="KW-0732">Signal</keyword>
<evidence type="ECO:0000256" key="8">
    <source>
        <dbReference type="ARBA" id="ARBA00023295"/>
    </source>
</evidence>
<feature type="compositionally biased region" description="Low complexity" evidence="9">
    <location>
        <begin position="61"/>
        <end position="133"/>
    </location>
</feature>
<protein>
    <recommendedName>
        <fullName evidence="4">mannan endo-1,4-beta-mannosidase</fullName>
        <ecNumber evidence="4">3.2.1.78</ecNumber>
    </recommendedName>
</protein>
<keyword evidence="7" id="KW-0378">Hydrolase</keyword>
<reference evidence="11 12" key="1">
    <citation type="journal article" date="2018" name="Cell">
        <title>The Chara Genome: Secondary Complexity and Implications for Plant Terrestrialization.</title>
        <authorList>
            <person name="Nishiyama T."/>
            <person name="Sakayama H."/>
            <person name="Vries J.D."/>
            <person name="Buschmann H."/>
            <person name="Saint-Marcoux D."/>
            <person name="Ullrich K.K."/>
            <person name="Haas F.B."/>
            <person name="Vanderstraeten L."/>
            <person name="Becker D."/>
            <person name="Lang D."/>
            <person name="Vosolsobe S."/>
            <person name="Rombauts S."/>
            <person name="Wilhelmsson P.K.I."/>
            <person name="Janitza P."/>
            <person name="Kern R."/>
            <person name="Heyl A."/>
            <person name="Rumpler F."/>
            <person name="Villalobos L.I.A.C."/>
            <person name="Clay J.M."/>
            <person name="Skokan R."/>
            <person name="Toyoda A."/>
            <person name="Suzuki Y."/>
            <person name="Kagoshima H."/>
            <person name="Schijlen E."/>
            <person name="Tajeshwar N."/>
            <person name="Catarino B."/>
            <person name="Hetherington A.J."/>
            <person name="Saltykova A."/>
            <person name="Bonnot C."/>
            <person name="Breuninger H."/>
            <person name="Symeonidi A."/>
            <person name="Radhakrishnan G.V."/>
            <person name="Van Nieuwerburgh F."/>
            <person name="Deforce D."/>
            <person name="Chang C."/>
            <person name="Karol K.G."/>
            <person name="Hedrich R."/>
            <person name="Ulvskov P."/>
            <person name="Glockner G."/>
            <person name="Delwiche C.F."/>
            <person name="Petrasek J."/>
            <person name="Van de Peer Y."/>
            <person name="Friml J."/>
            <person name="Beilby M."/>
            <person name="Dolan L."/>
            <person name="Kohara Y."/>
            <person name="Sugano S."/>
            <person name="Fujiyama A."/>
            <person name="Delaux P.-M."/>
            <person name="Quint M."/>
            <person name="TheiBen G."/>
            <person name="Hagemann M."/>
            <person name="Harholt J."/>
            <person name="Dunand C."/>
            <person name="Zachgo S."/>
            <person name="Langdale J."/>
            <person name="Maumus F."/>
            <person name="Straeten D.V.D."/>
            <person name="Gould S.B."/>
            <person name="Rensing S.A."/>
        </authorList>
    </citation>
    <scope>NUCLEOTIDE SEQUENCE [LARGE SCALE GENOMIC DNA]</scope>
    <source>
        <strain evidence="11 12">S276</strain>
    </source>
</reference>
<dbReference type="InterPro" id="IPR045053">
    <property type="entry name" value="MAN-like"/>
</dbReference>
<evidence type="ECO:0000256" key="3">
    <source>
        <dbReference type="ARBA" id="ARBA00005641"/>
    </source>
</evidence>
<dbReference type="Proteomes" id="UP000265515">
    <property type="component" value="Unassembled WGS sequence"/>
</dbReference>
<dbReference type="EMBL" id="BFEA01000002">
    <property type="protein sequence ID" value="GBG59003.1"/>
    <property type="molecule type" value="Genomic_DNA"/>
</dbReference>
<dbReference type="PANTHER" id="PTHR31451">
    <property type="match status" value="1"/>
</dbReference>
<dbReference type="Pfam" id="PF26410">
    <property type="entry name" value="GH5_mannosidase"/>
    <property type="match status" value="1"/>
</dbReference>
<proteinExistence type="inferred from homology"/>
<dbReference type="Gramene" id="GBG59003">
    <property type="protein sequence ID" value="GBG59003"/>
    <property type="gene ID" value="CBR_g24351"/>
</dbReference>
<dbReference type="EC" id="3.2.1.78" evidence="4"/>
<dbReference type="OrthoDB" id="406631at2759"/>
<evidence type="ECO:0000256" key="2">
    <source>
        <dbReference type="ARBA" id="ARBA00004613"/>
    </source>
</evidence>
<keyword evidence="12" id="KW-1185">Reference proteome</keyword>